<keyword evidence="2" id="KW-0328">Glycosyltransferase</keyword>
<evidence type="ECO:0000313" key="9">
    <source>
        <dbReference type="EMBL" id="KMZ71572.1"/>
    </source>
</evidence>
<feature type="domain" description="Hydroxyproline O-arabinosyltransferase-like" evidence="8">
    <location>
        <begin position="81"/>
        <end position="374"/>
    </location>
</feature>
<evidence type="ECO:0000259" key="8">
    <source>
        <dbReference type="Pfam" id="PF23452"/>
    </source>
</evidence>
<keyword evidence="6 7" id="KW-0472">Membrane</keyword>
<feature type="transmembrane region" description="Helical" evidence="7">
    <location>
        <begin position="6"/>
        <end position="25"/>
    </location>
</feature>
<dbReference type="PANTHER" id="PTHR31485">
    <property type="entry name" value="PEPTIDYL SERINE ALPHA-GALACTOSYLTRANSFERASE"/>
    <property type="match status" value="1"/>
</dbReference>
<dbReference type="EMBL" id="LFYR01000671">
    <property type="protein sequence ID" value="KMZ71572.1"/>
    <property type="molecule type" value="Genomic_DNA"/>
</dbReference>
<dbReference type="Pfam" id="PF23452">
    <property type="entry name" value="HPAT"/>
    <property type="match status" value="1"/>
</dbReference>
<keyword evidence="10" id="KW-1185">Reference proteome</keyword>
<proteinExistence type="predicted"/>
<dbReference type="OMA" id="ARIHYYW"/>
<accession>A0A0K9PTK8</accession>
<dbReference type="STRING" id="29655.A0A0K9PTK8"/>
<keyword evidence="4 7" id="KW-0812">Transmembrane</keyword>
<keyword evidence="5 7" id="KW-1133">Transmembrane helix</keyword>
<evidence type="ECO:0000313" key="10">
    <source>
        <dbReference type="Proteomes" id="UP000036987"/>
    </source>
</evidence>
<sequence>MGCEVAFYLLLVAFSVALISYNILVSSVTPLRQDFPDPDGALILSSHPGFLSIEPNVQNPLDEGEGKEKKRRMKKKKSRLFHTVVTSSDSVYNTWQCRIMYYWYKKKRNMTGSDMGDFTRILHSGMADRHMDEIPTFVADPLPDGLDNGYLILNRPWAFVQWLRSADIKEEYILMAEPDHIIVNPIPNLSKGGLSAAFPFFYINPEKYKTVLRKFYPADKGPITDIDPIGNSPVIIDKESLKKIAPTWMNISLAMKSDHGADKAFGWMLQMYAYAIASASHGIGNILIKDLMIQPPWDAEVGSKFMVHYTYGCDFDANGKLTNGKIGKWRFDKRSFMQSPPPKNLPLPPNGVPESVVTLIKMVNEATANIPNWEI</sequence>
<evidence type="ECO:0000256" key="5">
    <source>
        <dbReference type="ARBA" id="ARBA00022989"/>
    </source>
</evidence>
<keyword evidence="3" id="KW-0808">Transferase</keyword>
<dbReference type="PANTHER" id="PTHR31485:SF3">
    <property type="entry name" value="HYDROXYPROLINE O-ARABINOSYLTRANSFERASE 1"/>
    <property type="match status" value="1"/>
</dbReference>
<evidence type="ECO:0000256" key="6">
    <source>
        <dbReference type="ARBA" id="ARBA00023136"/>
    </source>
</evidence>
<comment type="caution">
    <text evidence="9">The sequence shown here is derived from an EMBL/GenBank/DDBJ whole genome shotgun (WGS) entry which is preliminary data.</text>
</comment>
<comment type="subcellular location">
    <subcellularLocation>
        <location evidence="1">Membrane</location>
        <topology evidence="1">Single-pass membrane protein</topology>
    </subcellularLocation>
</comment>
<dbReference type="GO" id="GO:0016020">
    <property type="term" value="C:membrane"/>
    <property type="evidence" value="ECO:0007669"/>
    <property type="project" value="UniProtKB-SubCell"/>
</dbReference>
<organism evidence="9 10">
    <name type="scientific">Zostera marina</name>
    <name type="common">Eelgrass</name>
    <dbReference type="NCBI Taxonomy" id="29655"/>
    <lineage>
        <taxon>Eukaryota</taxon>
        <taxon>Viridiplantae</taxon>
        <taxon>Streptophyta</taxon>
        <taxon>Embryophyta</taxon>
        <taxon>Tracheophyta</taxon>
        <taxon>Spermatophyta</taxon>
        <taxon>Magnoliopsida</taxon>
        <taxon>Liliopsida</taxon>
        <taxon>Zosteraceae</taxon>
        <taxon>Zostera</taxon>
    </lineage>
</organism>
<evidence type="ECO:0000256" key="1">
    <source>
        <dbReference type="ARBA" id="ARBA00004167"/>
    </source>
</evidence>
<dbReference type="InterPro" id="IPR044845">
    <property type="entry name" value="HPAT/SRGT1-like"/>
</dbReference>
<dbReference type="AlphaFoldDB" id="A0A0K9PTK8"/>
<dbReference type="GO" id="GO:0016757">
    <property type="term" value="F:glycosyltransferase activity"/>
    <property type="evidence" value="ECO:0007669"/>
    <property type="project" value="UniProtKB-KW"/>
</dbReference>
<dbReference type="OrthoDB" id="10259977at2759"/>
<gene>
    <name evidence="9" type="ORF">ZOSMA_17G01300</name>
</gene>
<evidence type="ECO:0000256" key="7">
    <source>
        <dbReference type="SAM" id="Phobius"/>
    </source>
</evidence>
<dbReference type="Proteomes" id="UP000036987">
    <property type="component" value="Unassembled WGS sequence"/>
</dbReference>
<name>A0A0K9PTK8_ZOSMR</name>
<evidence type="ECO:0000256" key="2">
    <source>
        <dbReference type="ARBA" id="ARBA00022676"/>
    </source>
</evidence>
<evidence type="ECO:0000256" key="4">
    <source>
        <dbReference type="ARBA" id="ARBA00022692"/>
    </source>
</evidence>
<protein>
    <recommendedName>
        <fullName evidence="8">Hydroxyproline O-arabinosyltransferase-like domain-containing protein</fullName>
    </recommendedName>
</protein>
<evidence type="ECO:0000256" key="3">
    <source>
        <dbReference type="ARBA" id="ARBA00022679"/>
    </source>
</evidence>
<dbReference type="InterPro" id="IPR056508">
    <property type="entry name" value="HPAT-like"/>
</dbReference>
<reference evidence="10" key="1">
    <citation type="journal article" date="2016" name="Nature">
        <title>The genome of the seagrass Zostera marina reveals angiosperm adaptation to the sea.</title>
        <authorList>
            <person name="Olsen J.L."/>
            <person name="Rouze P."/>
            <person name="Verhelst B."/>
            <person name="Lin Y.-C."/>
            <person name="Bayer T."/>
            <person name="Collen J."/>
            <person name="Dattolo E."/>
            <person name="De Paoli E."/>
            <person name="Dittami S."/>
            <person name="Maumus F."/>
            <person name="Michel G."/>
            <person name="Kersting A."/>
            <person name="Lauritano C."/>
            <person name="Lohaus R."/>
            <person name="Toepel M."/>
            <person name="Tonon T."/>
            <person name="Vanneste K."/>
            <person name="Amirebrahimi M."/>
            <person name="Brakel J."/>
            <person name="Bostroem C."/>
            <person name="Chovatia M."/>
            <person name="Grimwood J."/>
            <person name="Jenkins J.W."/>
            <person name="Jueterbock A."/>
            <person name="Mraz A."/>
            <person name="Stam W.T."/>
            <person name="Tice H."/>
            <person name="Bornberg-Bauer E."/>
            <person name="Green P.J."/>
            <person name="Pearson G.A."/>
            <person name="Procaccini G."/>
            <person name="Duarte C.M."/>
            <person name="Schmutz J."/>
            <person name="Reusch T.B.H."/>
            <person name="Van de Peer Y."/>
        </authorList>
    </citation>
    <scope>NUCLEOTIDE SEQUENCE [LARGE SCALE GENOMIC DNA]</scope>
    <source>
        <strain evidence="10">cv. Finnish</strain>
    </source>
</reference>